<reference evidence="5" key="1">
    <citation type="submission" date="2024-03" db="EMBL/GenBank/DDBJ databases">
        <authorList>
            <consortium name="ELIXIR-Norway"/>
            <consortium name="Elixir Norway"/>
        </authorList>
    </citation>
    <scope>NUCLEOTIDE SEQUENCE</scope>
</reference>
<keyword evidence="3" id="KW-0560">Oxidoreductase</keyword>
<evidence type="ECO:0008006" key="7">
    <source>
        <dbReference type="Google" id="ProtNLM"/>
    </source>
</evidence>
<dbReference type="Gene3D" id="1.10.630.10">
    <property type="entry name" value="Cytochrome P450"/>
    <property type="match status" value="1"/>
</dbReference>
<name>A0ABP1BBW4_9BRYO</name>
<dbReference type="InterPro" id="IPR001128">
    <property type="entry name" value="Cyt_P450"/>
</dbReference>
<evidence type="ECO:0000256" key="4">
    <source>
        <dbReference type="ARBA" id="ARBA00023004"/>
    </source>
</evidence>
<sequence length="255" mass="27993">MLDTTTITTTAAAADGELQKGNSTTIADNWEKYEPAVAAAANPNIDMITSSKFTYEELKKMHYLDAAMTESVRLYPPVPFDSKLEMEEDTWPDGTHIPKDSVVAYAPYAMGRMEQLWGSDCLEFKPERWLDDNGVFQPQSPYKYAVFQAGQRVCLGKELAMLQMKLLVATLVSHFTIAMSSIAAASEAAADAQDAQDDDDDDGGDDDGFKPTYELISLTLSIKNGLPVQIHLATQDEDIKAKAPKHKDKAKACNA</sequence>
<keyword evidence="2" id="KW-0479">Metal-binding</keyword>
<evidence type="ECO:0000313" key="6">
    <source>
        <dbReference type="Proteomes" id="UP001497522"/>
    </source>
</evidence>
<evidence type="ECO:0000256" key="3">
    <source>
        <dbReference type="ARBA" id="ARBA00023002"/>
    </source>
</evidence>
<evidence type="ECO:0000256" key="1">
    <source>
        <dbReference type="ARBA" id="ARBA00010617"/>
    </source>
</evidence>
<keyword evidence="6" id="KW-1185">Reference proteome</keyword>
<organism evidence="5 6">
    <name type="scientific">Sphagnum jensenii</name>
    <dbReference type="NCBI Taxonomy" id="128206"/>
    <lineage>
        <taxon>Eukaryota</taxon>
        <taxon>Viridiplantae</taxon>
        <taxon>Streptophyta</taxon>
        <taxon>Embryophyta</taxon>
        <taxon>Bryophyta</taxon>
        <taxon>Sphagnophytina</taxon>
        <taxon>Sphagnopsida</taxon>
        <taxon>Sphagnales</taxon>
        <taxon>Sphagnaceae</taxon>
        <taxon>Sphagnum</taxon>
    </lineage>
</organism>
<evidence type="ECO:0000256" key="2">
    <source>
        <dbReference type="ARBA" id="ARBA00022723"/>
    </source>
</evidence>
<dbReference type="Pfam" id="PF00067">
    <property type="entry name" value="p450"/>
    <property type="match status" value="1"/>
</dbReference>
<keyword evidence="4" id="KW-0408">Iron</keyword>
<dbReference type="PANTHER" id="PTHR24296">
    <property type="entry name" value="CYTOCHROME P450"/>
    <property type="match status" value="1"/>
</dbReference>
<protein>
    <recommendedName>
        <fullName evidence="7">Cytochrome P450</fullName>
    </recommendedName>
</protein>
<dbReference type="Proteomes" id="UP001497522">
    <property type="component" value="Chromosome 3"/>
</dbReference>
<dbReference type="InterPro" id="IPR036396">
    <property type="entry name" value="Cyt_P450_sf"/>
</dbReference>
<comment type="similarity">
    <text evidence="1">Belongs to the cytochrome P450 family.</text>
</comment>
<proteinExistence type="inferred from homology"/>
<accession>A0ABP1BBW4</accession>
<dbReference type="PRINTS" id="PR00465">
    <property type="entry name" value="EP450IV"/>
</dbReference>
<dbReference type="EMBL" id="OZ023704">
    <property type="protein sequence ID" value="CAK9872768.1"/>
    <property type="molecule type" value="Genomic_DNA"/>
</dbReference>
<dbReference type="SUPFAM" id="SSF48264">
    <property type="entry name" value="Cytochrome P450"/>
    <property type="match status" value="1"/>
</dbReference>
<dbReference type="InterPro" id="IPR002403">
    <property type="entry name" value="Cyt_P450_E_grp-IV"/>
</dbReference>
<evidence type="ECO:0000313" key="5">
    <source>
        <dbReference type="EMBL" id="CAK9872768.1"/>
    </source>
</evidence>
<gene>
    <name evidence="5" type="ORF">CSSPJE1EN2_LOCUS15338</name>
</gene>